<protein>
    <recommendedName>
        <fullName evidence="1">D-lactate dehydratase</fullName>
        <ecNumber evidence="1">4.2.1.130</ecNumber>
    </recommendedName>
</protein>
<sequence>MPSVLFVFTSVNKTPAGSPTGWFLPEAAHPYYILAQHATIDFAAVEGPNPPIFEQSIELFSEDKVCIRFLNNNSIKAKLANAKKLTEVNAQDYDAIYYVGGHGPSFDLYKDSTNIKLASQFYQAGKVIGATCHGPAALLRVTDASGKPIIGGRTLTAFSNEEEELVGMTNNIPFTLEDKIPELGGKYEKATEPWGAKVVVDGNLITGQNPGSSVPLAEEMLKALQK</sequence>
<dbReference type="EMBL" id="KZ302038">
    <property type="protein sequence ID" value="PFH49135.1"/>
    <property type="molecule type" value="Genomic_DNA"/>
</dbReference>
<dbReference type="GO" id="GO:0005737">
    <property type="term" value="C:cytoplasm"/>
    <property type="evidence" value="ECO:0007669"/>
    <property type="project" value="TreeGrafter"/>
</dbReference>
<gene>
    <name evidence="7" type="ORF">AMATHDRAFT_148332</name>
</gene>
<dbReference type="GO" id="GO:0019172">
    <property type="term" value="F:glyoxalase III activity"/>
    <property type="evidence" value="ECO:0007669"/>
    <property type="project" value="UniProtKB-EC"/>
</dbReference>
<dbReference type="SUPFAM" id="SSF52317">
    <property type="entry name" value="Class I glutamine amidotransferase-like"/>
    <property type="match status" value="1"/>
</dbReference>
<proteinExistence type="inferred from homology"/>
<keyword evidence="2" id="KW-0346">Stress response</keyword>
<dbReference type="AlphaFoldDB" id="A0A2A9NDN1"/>
<name>A0A2A9NDN1_9AGAR</name>
<dbReference type="GO" id="GO:0019243">
    <property type="term" value="P:methylglyoxal catabolic process to D-lactate via S-lactoyl-glutathione"/>
    <property type="evidence" value="ECO:0007669"/>
    <property type="project" value="TreeGrafter"/>
</dbReference>
<dbReference type="InterPro" id="IPR002818">
    <property type="entry name" value="DJ-1/PfpI"/>
</dbReference>
<organism evidence="7 8">
    <name type="scientific">Amanita thiersii Skay4041</name>
    <dbReference type="NCBI Taxonomy" id="703135"/>
    <lineage>
        <taxon>Eukaryota</taxon>
        <taxon>Fungi</taxon>
        <taxon>Dikarya</taxon>
        <taxon>Basidiomycota</taxon>
        <taxon>Agaricomycotina</taxon>
        <taxon>Agaricomycetes</taxon>
        <taxon>Agaricomycetidae</taxon>
        <taxon>Agaricales</taxon>
        <taxon>Pluteineae</taxon>
        <taxon>Amanitaceae</taxon>
        <taxon>Amanita</taxon>
    </lineage>
</organism>
<evidence type="ECO:0000256" key="2">
    <source>
        <dbReference type="ARBA" id="ARBA00023016"/>
    </source>
</evidence>
<keyword evidence="8" id="KW-1185">Reference proteome</keyword>
<dbReference type="STRING" id="703135.A0A2A9NDN1"/>
<dbReference type="Gene3D" id="3.40.50.880">
    <property type="match status" value="1"/>
</dbReference>
<evidence type="ECO:0000313" key="8">
    <source>
        <dbReference type="Proteomes" id="UP000242287"/>
    </source>
</evidence>
<evidence type="ECO:0000256" key="5">
    <source>
        <dbReference type="ARBA" id="ARBA00048082"/>
    </source>
</evidence>
<comment type="catalytic activity">
    <reaction evidence="5">
        <text>methylglyoxal + H2O = (R)-lactate + H(+)</text>
        <dbReference type="Rhea" id="RHEA:27754"/>
        <dbReference type="ChEBI" id="CHEBI:15377"/>
        <dbReference type="ChEBI" id="CHEBI:15378"/>
        <dbReference type="ChEBI" id="CHEBI:16004"/>
        <dbReference type="ChEBI" id="CHEBI:17158"/>
        <dbReference type="EC" id="4.2.1.130"/>
    </reaction>
</comment>
<evidence type="ECO:0000313" key="7">
    <source>
        <dbReference type="EMBL" id="PFH49135.1"/>
    </source>
</evidence>
<feature type="domain" description="DJ-1/PfpI" evidence="6">
    <location>
        <begin position="78"/>
        <end position="222"/>
    </location>
</feature>
<dbReference type="PANTHER" id="PTHR48094:SF11">
    <property type="entry name" value="GLUTATHIONE-INDEPENDENT GLYOXALASE HSP31-RELATED"/>
    <property type="match status" value="1"/>
</dbReference>
<evidence type="ECO:0000256" key="3">
    <source>
        <dbReference type="ARBA" id="ARBA00023239"/>
    </source>
</evidence>
<comment type="similarity">
    <text evidence="4">Belongs to the peptidase C56 family. HSP31-like subfamily.</text>
</comment>
<dbReference type="Pfam" id="PF01965">
    <property type="entry name" value="DJ-1_PfpI"/>
    <property type="match status" value="1"/>
</dbReference>
<dbReference type="EC" id="4.2.1.130" evidence="1"/>
<keyword evidence="3" id="KW-0456">Lyase</keyword>
<evidence type="ECO:0000259" key="6">
    <source>
        <dbReference type="Pfam" id="PF01965"/>
    </source>
</evidence>
<dbReference type="OrthoDB" id="543156at2759"/>
<reference evidence="7 8" key="1">
    <citation type="submission" date="2014-02" db="EMBL/GenBank/DDBJ databases">
        <title>Transposable element dynamics among asymbiotic and ectomycorrhizal Amanita fungi.</title>
        <authorList>
            <consortium name="DOE Joint Genome Institute"/>
            <person name="Hess J."/>
            <person name="Skrede I."/>
            <person name="Wolfe B."/>
            <person name="LaButti K."/>
            <person name="Ohm R.A."/>
            <person name="Grigoriev I.V."/>
            <person name="Pringle A."/>
        </authorList>
    </citation>
    <scope>NUCLEOTIDE SEQUENCE [LARGE SCALE GENOMIC DNA]</scope>
    <source>
        <strain evidence="7 8">SKay4041</strain>
    </source>
</reference>
<dbReference type="InterPro" id="IPR029062">
    <property type="entry name" value="Class_I_gatase-like"/>
</dbReference>
<dbReference type="PANTHER" id="PTHR48094">
    <property type="entry name" value="PROTEIN/NUCLEIC ACID DEGLYCASE DJ-1-RELATED"/>
    <property type="match status" value="1"/>
</dbReference>
<evidence type="ECO:0000256" key="4">
    <source>
        <dbReference type="ARBA" id="ARBA00038493"/>
    </source>
</evidence>
<accession>A0A2A9NDN1</accession>
<dbReference type="Proteomes" id="UP000242287">
    <property type="component" value="Unassembled WGS sequence"/>
</dbReference>
<dbReference type="CDD" id="cd03141">
    <property type="entry name" value="GATase1_Hsp31_like"/>
    <property type="match status" value="1"/>
</dbReference>
<evidence type="ECO:0000256" key="1">
    <source>
        <dbReference type="ARBA" id="ARBA00013134"/>
    </source>
</evidence>
<dbReference type="InterPro" id="IPR050325">
    <property type="entry name" value="Prot/Nucl_acid_deglycase"/>
</dbReference>